<gene>
    <name evidence="4" type="ORF">FC72_GL001120</name>
</gene>
<dbReference type="SUPFAM" id="SSF46689">
    <property type="entry name" value="Homeodomain-like"/>
    <property type="match status" value="1"/>
</dbReference>
<dbReference type="RefSeq" id="WP_057766999.1">
    <property type="nucleotide sequence ID" value="NZ_AZDG01000022.1"/>
</dbReference>
<name>A0A0R1IX25_9LACO</name>
<dbReference type="Gene3D" id="1.10.357.10">
    <property type="entry name" value="Tetracycline Repressor, domain 2"/>
    <property type="match status" value="1"/>
</dbReference>
<organism evidence="4 5">
    <name type="scientific">Companilactobacillus tucceti DSM 20183</name>
    <dbReference type="NCBI Taxonomy" id="1423811"/>
    <lineage>
        <taxon>Bacteria</taxon>
        <taxon>Bacillati</taxon>
        <taxon>Bacillota</taxon>
        <taxon>Bacilli</taxon>
        <taxon>Lactobacillales</taxon>
        <taxon>Lactobacillaceae</taxon>
        <taxon>Companilactobacillus</taxon>
    </lineage>
</organism>
<reference evidence="4 5" key="1">
    <citation type="journal article" date="2015" name="Genome Announc.">
        <title>Expanding the biotechnology potential of lactobacilli through comparative genomics of 213 strains and associated genera.</title>
        <authorList>
            <person name="Sun Z."/>
            <person name="Harris H.M."/>
            <person name="McCann A."/>
            <person name="Guo C."/>
            <person name="Argimon S."/>
            <person name="Zhang W."/>
            <person name="Yang X."/>
            <person name="Jeffery I.B."/>
            <person name="Cooney J.C."/>
            <person name="Kagawa T.F."/>
            <person name="Liu W."/>
            <person name="Song Y."/>
            <person name="Salvetti E."/>
            <person name="Wrobel A."/>
            <person name="Rasinkangas P."/>
            <person name="Parkhill J."/>
            <person name="Rea M.C."/>
            <person name="O'Sullivan O."/>
            <person name="Ritari J."/>
            <person name="Douillard F.P."/>
            <person name="Paul Ross R."/>
            <person name="Yang R."/>
            <person name="Briner A.E."/>
            <person name="Felis G.E."/>
            <person name="de Vos W.M."/>
            <person name="Barrangou R."/>
            <person name="Klaenhammer T.R."/>
            <person name="Caufield P.W."/>
            <person name="Cui Y."/>
            <person name="Zhang H."/>
            <person name="O'Toole P.W."/>
        </authorList>
    </citation>
    <scope>NUCLEOTIDE SEQUENCE [LARGE SCALE GENOMIC DNA]</scope>
    <source>
        <strain evidence="4 5">DSM 20183</strain>
    </source>
</reference>
<dbReference type="PROSITE" id="PS50977">
    <property type="entry name" value="HTH_TETR_2"/>
    <property type="match status" value="1"/>
</dbReference>
<feature type="domain" description="HTH tetR-type" evidence="3">
    <location>
        <begin position="2"/>
        <end position="62"/>
    </location>
</feature>
<dbReference type="OrthoDB" id="2316539at2"/>
<evidence type="ECO:0000259" key="3">
    <source>
        <dbReference type="PROSITE" id="PS50977"/>
    </source>
</evidence>
<evidence type="ECO:0000313" key="5">
    <source>
        <dbReference type="Proteomes" id="UP000050929"/>
    </source>
</evidence>
<keyword evidence="5" id="KW-1185">Reference proteome</keyword>
<accession>A0A0R1IX25</accession>
<dbReference type="STRING" id="1423811.FC72_GL001120"/>
<comment type="caution">
    <text evidence="4">The sequence shown here is derived from an EMBL/GenBank/DDBJ whole genome shotgun (WGS) entry which is preliminary data.</text>
</comment>
<evidence type="ECO:0000256" key="2">
    <source>
        <dbReference type="PROSITE-ProRule" id="PRU00335"/>
    </source>
</evidence>
<evidence type="ECO:0000256" key="1">
    <source>
        <dbReference type="ARBA" id="ARBA00023125"/>
    </source>
</evidence>
<evidence type="ECO:0000313" key="4">
    <source>
        <dbReference type="EMBL" id="KRK63792.1"/>
    </source>
</evidence>
<dbReference type="AlphaFoldDB" id="A0A0R1IX25"/>
<feature type="DNA-binding region" description="H-T-H motif" evidence="2">
    <location>
        <begin position="25"/>
        <end position="44"/>
    </location>
</feature>
<dbReference type="PATRIC" id="fig|1423811.3.peg.1135"/>
<keyword evidence="1 2" id="KW-0238">DNA-binding</keyword>
<dbReference type="EMBL" id="AZDG01000022">
    <property type="protein sequence ID" value="KRK63792.1"/>
    <property type="molecule type" value="Genomic_DNA"/>
</dbReference>
<sequence length="164" mass="19244">MNKTASYLLEVLGNQLSKKLVYKYTMADLIRSSGVKRGTIYYHFDDLNDVFDSYIETLLAKRLVMESMDEQVYELVDFISTEKILCLNLYNLMKTKIRRTYFLNLLKKSFQQFELCNEEQGSYLVGGFLFILMDWLDNGLKEPKEVILVKLFNYIELVRVVGLA</sequence>
<dbReference type="InterPro" id="IPR009057">
    <property type="entry name" value="Homeodomain-like_sf"/>
</dbReference>
<dbReference type="GO" id="GO:0003677">
    <property type="term" value="F:DNA binding"/>
    <property type="evidence" value="ECO:0007669"/>
    <property type="project" value="UniProtKB-UniRule"/>
</dbReference>
<protein>
    <recommendedName>
        <fullName evidence="3">HTH tetR-type domain-containing protein</fullName>
    </recommendedName>
</protein>
<dbReference type="Proteomes" id="UP000050929">
    <property type="component" value="Unassembled WGS sequence"/>
</dbReference>
<proteinExistence type="predicted"/>
<dbReference type="InterPro" id="IPR001647">
    <property type="entry name" value="HTH_TetR"/>
</dbReference>